<sequence length="23" mass="2704">MMMFSLVIESGKIINCYVIRARE</sequence>
<evidence type="ECO:0000313" key="1">
    <source>
        <dbReference type="EMBL" id="MBX62368.1"/>
    </source>
</evidence>
<dbReference type="EMBL" id="GGEC01081884">
    <property type="protein sequence ID" value="MBX62368.1"/>
    <property type="molecule type" value="Transcribed_RNA"/>
</dbReference>
<organism evidence="1">
    <name type="scientific">Rhizophora mucronata</name>
    <name type="common">Asiatic mangrove</name>
    <dbReference type="NCBI Taxonomy" id="61149"/>
    <lineage>
        <taxon>Eukaryota</taxon>
        <taxon>Viridiplantae</taxon>
        <taxon>Streptophyta</taxon>
        <taxon>Embryophyta</taxon>
        <taxon>Tracheophyta</taxon>
        <taxon>Spermatophyta</taxon>
        <taxon>Magnoliopsida</taxon>
        <taxon>eudicotyledons</taxon>
        <taxon>Gunneridae</taxon>
        <taxon>Pentapetalae</taxon>
        <taxon>rosids</taxon>
        <taxon>fabids</taxon>
        <taxon>Malpighiales</taxon>
        <taxon>Rhizophoraceae</taxon>
        <taxon>Rhizophora</taxon>
    </lineage>
</organism>
<accession>A0A2P2Q5V9</accession>
<protein>
    <submittedName>
        <fullName evidence="1">Uncharacterized protein</fullName>
    </submittedName>
</protein>
<dbReference type="AlphaFoldDB" id="A0A2P2Q5V9"/>
<name>A0A2P2Q5V9_RHIMU</name>
<reference evidence="1" key="1">
    <citation type="submission" date="2018-02" db="EMBL/GenBank/DDBJ databases">
        <title>Rhizophora mucronata_Transcriptome.</title>
        <authorList>
            <person name="Meera S.P."/>
            <person name="Sreeshan A."/>
            <person name="Augustine A."/>
        </authorList>
    </citation>
    <scope>NUCLEOTIDE SEQUENCE</scope>
    <source>
        <tissue evidence="1">Leaf</tissue>
    </source>
</reference>
<proteinExistence type="predicted"/>